<name>A0A9C7UQH4_9RHOD</name>
<keyword evidence="5" id="KW-0479">Metal-binding</keyword>
<evidence type="ECO:0000256" key="9">
    <source>
        <dbReference type="ARBA" id="ARBA00022989"/>
    </source>
</evidence>
<comment type="pathway">
    <text evidence="2">Protein modification; protein ubiquitination.</text>
</comment>
<dbReference type="CDD" id="cd16454">
    <property type="entry name" value="RING-H2_PA-TM-RING"/>
    <property type="match status" value="1"/>
</dbReference>
<keyword evidence="4 13" id="KW-0812">Transmembrane</keyword>
<dbReference type="GO" id="GO:0016740">
    <property type="term" value="F:transferase activity"/>
    <property type="evidence" value="ECO:0007669"/>
    <property type="project" value="UniProtKB-KW"/>
</dbReference>
<dbReference type="OrthoDB" id="8062037at2759"/>
<evidence type="ECO:0000256" key="11">
    <source>
        <dbReference type="PROSITE-ProRule" id="PRU00175"/>
    </source>
</evidence>
<evidence type="ECO:0000256" key="8">
    <source>
        <dbReference type="ARBA" id="ARBA00022833"/>
    </source>
</evidence>
<feature type="domain" description="RING-type" evidence="14">
    <location>
        <begin position="149"/>
        <end position="190"/>
    </location>
</feature>
<reference evidence="15" key="1">
    <citation type="journal article" date="2022" name="Proc. Natl. Acad. Sci. U.S.A.">
        <title>Life cycle and functional genomics of the unicellular red alga Galdieria for elucidating algal and plant evolution and industrial use.</title>
        <authorList>
            <person name="Hirooka S."/>
            <person name="Itabashi T."/>
            <person name="Ichinose T.M."/>
            <person name="Onuma R."/>
            <person name="Fujiwara T."/>
            <person name="Yamashita S."/>
            <person name="Jong L.W."/>
            <person name="Tomita R."/>
            <person name="Iwane A.H."/>
            <person name="Miyagishima S.Y."/>
        </authorList>
    </citation>
    <scope>NUCLEOTIDE SEQUENCE</scope>
    <source>
        <strain evidence="15">NBRC 102759</strain>
    </source>
</reference>
<keyword evidence="3" id="KW-0808">Transferase</keyword>
<dbReference type="Gene3D" id="3.30.40.10">
    <property type="entry name" value="Zinc/RING finger domain, C3HC4 (zinc finger)"/>
    <property type="match status" value="1"/>
</dbReference>
<dbReference type="SUPFAM" id="SSF57850">
    <property type="entry name" value="RING/U-box"/>
    <property type="match status" value="1"/>
</dbReference>
<feature type="region of interest" description="Disordered" evidence="12">
    <location>
        <begin position="37"/>
        <end position="57"/>
    </location>
</feature>
<dbReference type="InterPro" id="IPR001841">
    <property type="entry name" value="Znf_RING"/>
</dbReference>
<feature type="transmembrane region" description="Helical" evidence="13">
    <location>
        <begin position="12"/>
        <end position="29"/>
    </location>
</feature>
<sequence>MVNSFLANEGGWIISGVAVVVVFMIVLLSRQCRRGPLTNEPATNGDIHTSNNPSKPKQSYQKFLIDLDKMAPEVVYQLEMKPPFMEGNSTKETISKDKSELSDLNLYPLYSNSGHLVIFDEKRETNPCDSYQSNERNEIGNIIHKQPDCSICLESFCIGERLRVLPCLHCFHSCCIILWLMRRSLCPLCKSDVWKPDNGQFSSEIC</sequence>
<evidence type="ECO:0000256" key="4">
    <source>
        <dbReference type="ARBA" id="ARBA00022692"/>
    </source>
</evidence>
<keyword evidence="8" id="KW-0862">Zinc</keyword>
<keyword evidence="10 13" id="KW-0472">Membrane</keyword>
<keyword evidence="16" id="KW-1185">Reference proteome</keyword>
<comment type="caution">
    <text evidence="15">The sequence shown here is derived from an EMBL/GenBank/DDBJ whole genome shotgun (WGS) entry which is preliminary data.</text>
</comment>
<evidence type="ECO:0000256" key="7">
    <source>
        <dbReference type="ARBA" id="ARBA00022786"/>
    </source>
</evidence>
<evidence type="ECO:0000313" key="16">
    <source>
        <dbReference type="Proteomes" id="UP001061958"/>
    </source>
</evidence>
<comment type="subcellular location">
    <subcellularLocation>
        <location evidence="1">Membrane</location>
        <topology evidence="1">Single-pass membrane protein</topology>
    </subcellularLocation>
</comment>
<dbReference type="Pfam" id="PF13639">
    <property type="entry name" value="zf-RING_2"/>
    <property type="match status" value="1"/>
</dbReference>
<protein>
    <recommendedName>
        <fullName evidence="14">RING-type domain-containing protein</fullName>
    </recommendedName>
</protein>
<dbReference type="InterPro" id="IPR013083">
    <property type="entry name" value="Znf_RING/FYVE/PHD"/>
</dbReference>
<evidence type="ECO:0000256" key="6">
    <source>
        <dbReference type="ARBA" id="ARBA00022771"/>
    </source>
</evidence>
<feature type="compositionally biased region" description="Polar residues" evidence="12">
    <location>
        <begin position="40"/>
        <end position="57"/>
    </location>
</feature>
<dbReference type="PROSITE" id="PS50089">
    <property type="entry name" value="ZF_RING_2"/>
    <property type="match status" value="1"/>
</dbReference>
<accession>A0A9C7UQH4</accession>
<dbReference type="GO" id="GO:0008270">
    <property type="term" value="F:zinc ion binding"/>
    <property type="evidence" value="ECO:0007669"/>
    <property type="project" value="UniProtKB-KW"/>
</dbReference>
<evidence type="ECO:0000259" key="14">
    <source>
        <dbReference type="PROSITE" id="PS50089"/>
    </source>
</evidence>
<evidence type="ECO:0000256" key="13">
    <source>
        <dbReference type="SAM" id="Phobius"/>
    </source>
</evidence>
<keyword evidence="7" id="KW-0833">Ubl conjugation pathway</keyword>
<evidence type="ECO:0000256" key="5">
    <source>
        <dbReference type="ARBA" id="ARBA00022723"/>
    </source>
</evidence>
<gene>
    <name evidence="15" type="ORF">GpartN1_g3709.t1</name>
</gene>
<evidence type="ECO:0000256" key="3">
    <source>
        <dbReference type="ARBA" id="ARBA00022679"/>
    </source>
</evidence>
<dbReference type="PANTHER" id="PTHR45768">
    <property type="entry name" value="E3 UBIQUITIN-PROTEIN LIGASE RNF13-LIKE"/>
    <property type="match status" value="1"/>
</dbReference>
<evidence type="ECO:0000256" key="10">
    <source>
        <dbReference type="ARBA" id="ARBA00023136"/>
    </source>
</evidence>
<keyword evidence="9 13" id="KW-1133">Transmembrane helix</keyword>
<reference evidence="15" key="2">
    <citation type="submission" date="2022-01" db="EMBL/GenBank/DDBJ databases">
        <authorList>
            <person name="Hirooka S."/>
            <person name="Miyagishima S.Y."/>
        </authorList>
    </citation>
    <scope>NUCLEOTIDE SEQUENCE</scope>
    <source>
        <strain evidence="15">NBRC 102759</strain>
    </source>
</reference>
<evidence type="ECO:0000256" key="1">
    <source>
        <dbReference type="ARBA" id="ARBA00004167"/>
    </source>
</evidence>
<dbReference type="EMBL" id="BQMJ01000028">
    <property type="protein sequence ID" value="GJQ11918.1"/>
    <property type="molecule type" value="Genomic_DNA"/>
</dbReference>
<evidence type="ECO:0000313" key="15">
    <source>
        <dbReference type="EMBL" id="GJQ11918.1"/>
    </source>
</evidence>
<dbReference type="PANTHER" id="PTHR45768:SF18">
    <property type="entry name" value="RING-H2 FINGER PROTEIN ATL47-RELATED"/>
    <property type="match status" value="1"/>
</dbReference>
<dbReference type="GO" id="GO:0016020">
    <property type="term" value="C:membrane"/>
    <property type="evidence" value="ECO:0007669"/>
    <property type="project" value="UniProtKB-SubCell"/>
</dbReference>
<proteinExistence type="predicted"/>
<evidence type="ECO:0000256" key="12">
    <source>
        <dbReference type="SAM" id="MobiDB-lite"/>
    </source>
</evidence>
<evidence type="ECO:0000256" key="2">
    <source>
        <dbReference type="ARBA" id="ARBA00004906"/>
    </source>
</evidence>
<dbReference type="SMART" id="SM00184">
    <property type="entry name" value="RING"/>
    <property type="match status" value="1"/>
</dbReference>
<dbReference type="AlphaFoldDB" id="A0A9C7UQH4"/>
<dbReference type="Proteomes" id="UP001061958">
    <property type="component" value="Unassembled WGS sequence"/>
</dbReference>
<organism evidence="15 16">
    <name type="scientific">Galdieria partita</name>
    <dbReference type="NCBI Taxonomy" id="83374"/>
    <lineage>
        <taxon>Eukaryota</taxon>
        <taxon>Rhodophyta</taxon>
        <taxon>Bangiophyceae</taxon>
        <taxon>Galdieriales</taxon>
        <taxon>Galdieriaceae</taxon>
        <taxon>Galdieria</taxon>
    </lineage>
</organism>
<keyword evidence="6 11" id="KW-0863">Zinc-finger</keyword>